<dbReference type="SUPFAM" id="SSF81593">
    <property type="entry name" value="Nucleotidyltransferase substrate binding subunit/domain"/>
    <property type="match status" value="1"/>
</dbReference>
<accession>A0A1I7LV95</accession>
<dbReference type="InterPro" id="IPR010235">
    <property type="entry name" value="HepT"/>
</dbReference>
<keyword evidence="2" id="KW-1185">Reference proteome</keyword>
<dbReference type="GO" id="GO:0016740">
    <property type="term" value="F:transferase activity"/>
    <property type="evidence" value="ECO:0007669"/>
    <property type="project" value="UniProtKB-KW"/>
</dbReference>
<organism evidence="1 2">
    <name type="scientific">Pseudoduganella namucuonensis</name>
    <dbReference type="NCBI Taxonomy" id="1035707"/>
    <lineage>
        <taxon>Bacteria</taxon>
        <taxon>Pseudomonadati</taxon>
        <taxon>Pseudomonadota</taxon>
        <taxon>Betaproteobacteria</taxon>
        <taxon>Burkholderiales</taxon>
        <taxon>Oxalobacteraceae</taxon>
        <taxon>Telluria group</taxon>
        <taxon>Pseudoduganella</taxon>
    </lineage>
</organism>
<protein>
    <submittedName>
        <fullName evidence="1">Nucleotidyltransferase substrate binding protein, HI0074 family</fullName>
    </submittedName>
</protein>
<dbReference type="STRING" id="1035707.SAMN05216552_103950"/>
<dbReference type="Pfam" id="PF08780">
    <property type="entry name" value="NTase_sub_bind"/>
    <property type="match status" value="1"/>
</dbReference>
<dbReference type="EMBL" id="FPBO01000039">
    <property type="protein sequence ID" value="SFV13634.1"/>
    <property type="molecule type" value="Genomic_DNA"/>
</dbReference>
<dbReference type="Gene3D" id="1.20.120.330">
    <property type="entry name" value="Nucleotidyltransferases domain 2"/>
    <property type="match status" value="1"/>
</dbReference>
<keyword evidence="1" id="KW-0808">Transferase</keyword>
<dbReference type="AlphaFoldDB" id="A0A1I7LV95"/>
<name>A0A1I7LV95_9BURK</name>
<dbReference type="RefSeq" id="WP_093559612.1">
    <property type="nucleotide sequence ID" value="NZ_FPBO01000039.1"/>
</dbReference>
<sequence>MSTIHRTHIAMTDRLTERTTDFLSALARLKEALAQPESSFLRDATIQRFEFTYELAWKAIKLWLESKDITALNAKETLQGAVQQGLIQDGNSWSELHRMRNLTSHTYDEAQAIRVYNFVRTEGVTLFDEVAQEMRSWIKA</sequence>
<evidence type="ECO:0000313" key="1">
    <source>
        <dbReference type="EMBL" id="SFV13634.1"/>
    </source>
</evidence>
<dbReference type="OrthoDB" id="9810452at2"/>
<dbReference type="Proteomes" id="UP000199391">
    <property type="component" value="Unassembled WGS sequence"/>
</dbReference>
<evidence type="ECO:0000313" key="2">
    <source>
        <dbReference type="Proteomes" id="UP000199391"/>
    </source>
</evidence>
<dbReference type="NCBIfam" id="TIGR01987">
    <property type="entry name" value="HI0074"/>
    <property type="match status" value="1"/>
</dbReference>
<gene>
    <name evidence="1" type="ORF">SAMN05216552_103950</name>
</gene>
<proteinExistence type="predicted"/>
<reference evidence="2" key="1">
    <citation type="submission" date="2016-10" db="EMBL/GenBank/DDBJ databases">
        <authorList>
            <person name="Varghese N."/>
            <person name="Submissions S."/>
        </authorList>
    </citation>
    <scope>NUCLEOTIDE SEQUENCE [LARGE SCALE GENOMIC DNA]</scope>
    <source>
        <strain evidence="2">CGMCC 1.11014</strain>
    </source>
</reference>